<dbReference type="EMBL" id="JBBWUH010000004">
    <property type="protein sequence ID" value="KAK8170189.1"/>
    <property type="molecule type" value="Genomic_DNA"/>
</dbReference>
<dbReference type="InterPro" id="IPR021858">
    <property type="entry name" value="Fun_TF"/>
</dbReference>
<name>A0ABR1XXR5_9PEZI</name>
<evidence type="ECO:0000313" key="6">
    <source>
        <dbReference type="Proteomes" id="UP001456524"/>
    </source>
</evidence>
<dbReference type="PANTHER" id="PTHR37534:SF38">
    <property type="entry name" value="ZN(2)-C6 FUNGAL-TYPE DOMAIN-CONTAINING PROTEIN"/>
    <property type="match status" value="1"/>
</dbReference>
<evidence type="ECO:0000256" key="3">
    <source>
        <dbReference type="SAM" id="MobiDB-lite"/>
    </source>
</evidence>
<feature type="domain" description="Zn(2)-C6 fungal-type" evidence="4">
    <location>
        <begin position="152"/>
        <end position="180"/>
    </location>
</feature>
<dbReference type="Pfam" id="PF00172">
    <property type="entry name" value="Zn_clus"/>
    <property type="match status" value="1"/>
</dbReference>
<reference evidence="5 6" key="1">
    <citation type="journal article" date="2022" name="G3 (Bethesda)">
        <title>Enemy or ally: a genomic approach to elucidate the lifestyle of Phyllosticta citrichinaensis.</title>
        <authorList>
            <person name="Buijs V.A."/>
            <person name="Groenewald J.Z."/>
            <person name="Haridas S."/>
            <person name="LaButti K.M."/>
            <person name="Lipzen A."/>
            <person name="Martin F.M."/>
            <person name="Barry K."/>
            <person name="Grigoriev I.V."/>
            <person name="Crous P.W."/>
            <person name="Seidl M.F."/>
        </authorList>
    </citation>
    <scope>NUCLEOTIDE SEQUENCE [LARGE SCALE GENOMIC DNA]</scope>
    <source>
        <strain evidence="5 6">CBS 129764</strain>
    </source>
</reference>
<organism evidence="5 6">
    <name type="scientific">Phyllosticta citrichinensis</name>
    <dbReference type="NCBI Taxonomy" id="1130410"/>
    <lineage>
        <taxon>Eukaryota</taxon>
        <taxon>Fungi</taxon>
        <taxon>Dikarya</taxon>
        <taxon>Ascomycota</taxon>
        <taxon>Pezizomycotina</taxon>
        <taxon>Dothideomycetes</taxon>
        <taxon>Dothideomycetes incertae sedis</taxon>
        <taxon>Botryosphaeriales</taxon>
        <taxon>Phyllostictaceae</taxon>
        <taxon>Phyllosticta</taxon>
    </lineage>
</organism>
<dbReference type="CDD" id="cd00067">
    <property type="entry name" value="GAL4"/>
    <property type="match status" value="1"/>
</dbReference>
<keyword evidence="2" id="KW-0539">Nucleus</keyword>
<gene>
    <name evidence="5" type="ORF">IWX90DRAFT_201032</name>
</gene>
<evidence type="ECO:0000313" key="5">
    <source>
        <dbReference type="EMBL" id="KAK8170189.1"/>
    </source>
</evidence>
<feature type="compositionally biased region" description="Low complexity" evidence="3">
    <location>
        <begin position="51"/>
        <end position="73"/>
    </location>
</feature>
<comment type="caution">
    <text evidence="5">The sequence shown here is derived from an EMBL/GenBank/DDBJ whole genome shotgun (WGS) entry which is preliminary data.</text>
</comment>
<evidence type="ECO:0000256" key="2">
    <source>
        <dbReference type="ARBA" id="ARBA00023242"/>
    </source>
</evidence>
<dbReference type="SMART" id="SM00066">
    <property type="entry name" value="GAL4"/>
    <property type="match status" value="1"/>
</dbReference>
<sequence length="594" mass="66693">MPSYPIPDTWPAVSPTAVPVISPASRLSPSKMAPGAQISSLEIQYNFPFGTSNRASFSSSSSSETPRSSTGSPRPSPSEAFTSPEEPCRLEEIKEEEDVDKDSLPAVPPVPVPAPQPPGNVIVKRPRGRPRKHPIPEATAKSKSPKGRSKTGCITCRRRKKKCDETKPACMHCQKNNVVCEGYPPREYWKSGKQRSTARHGTLEPPSLPLIINGVENNVDREFFSYFADYVSCKLSLWHDENNPFTKLLIPMAFEHEGLMHSLLYLSGTHFTLNQYATDDCHVRTEYHWMKAVQSLRESVAQIISRDQSSSASNASVDIPVVASSLVMILQTIAAGDTTRRHLDHIKAVKYWLRNLQTTTANEEVQNFLVEFLVYHDVANSITATNHLNVLMTDEFKLDCFQCTPDSATLLGVVDGLFVILSRVSSLRAQVRVNREQGKIPSVPYPLMAQVLEIERQINEWSPNQDPESPRYYTAMLYRQCTWIYLYRSIKESQPDQKIKDAVDGAIEYLQAVPRDSGTQSVLLMPVFLIACAAFEHEQRLPILDAFDELQSFSSLGNINRTREVVSKVWELMDQGSADSWDWEKIVDGNFLVT</sequence>
<accession>A0ABR1XXR5</accession>
<dbReference type="PROSITE" id="PS00463">
    <property type="entry name" value="ZN2_CY6_FUNGAL_1"/>
    <property type="match status" value="1"/>
</dbReference>
<protein>
    <submittedName>
        <fullName evidence="5">C6 transcription factor</fullName>
    </submittedName>
</protein>
<dbReference type="InterPro" id="IPR036864">
    <property type="entry name" value="Zn2-C6_fun-type_DNA-bd_sf"/>
</dbReference>
<dbReference type="InterPro" id="IPR001138">
    <property type="entry name" value="Zn2Cys6_DnaBD"/>
</dbReference>
<dbReference type="Proteomes" id="UP001456524">
    <property type="component" value="Unassembled WGS sequence"/>
</dbReference>
<feature type="compositionally biased region" description="Basic residues" evidence="3">
    <location>
        <begin position="124"/>
        <end position="133"/>
    </location>
</feature>
<dbReference type="PROSITE" id="PS50048">
    <property type="entry name" value="ZN2_CY6_FUNGAL_2"/>
    <property type="match status" value="1"/>
</dbReference>
<keyword evidence="6" id="KW-1185">Reference proteome</keyword>
<proteinExistence type="predicted"/>
<dbReference type="SUPFAM" id="SSF57701">
    <property type="entry name" value="Zn2/Cys6 DNA-binding domain"/>
    <property type="match status" value="1"/>
</dbReference>
<dbReference type="Gene3D" id="4.10.240.10">
    <property type="entry name" value="Zn(2)-C6 fungal-type DNA-binding domain"/>
    <property type="match status" value="1"/>
</dbReference>
<dbReference type="PANTHER" id="PTHR37534">
    <property type="entry name" value="TRANSCRIPTIONAL ACTIVATOR PROTEIN UGA3"/>
    <property type="match status" value="1"/>
</dbReference>
<feature type="compositionally biased region" description="Pro residues" evidence="3">
    <location>
        <begin position="106"/>
        <end position="118"/>
    </location>
</feature>
<evidence type="ECO:0000256" key="1">
    <source>
        <dbReference type="ARBA" id="ARBA00004123"/>
    </source>
</evidence>
<dbReference type="Pfam" id="PF11951">
    <property type="entry name" value="Fungal_trans_2"/>
    <property type="match status" value="1"/>
</dbReference>
<feature type="region of interest" description="Disordered" evidence="3">
    <location>
        <begin position="49"/>
        <end position="151"/>
    </location>
</feature>
<comment type="subcellular location">
    <subcellularLocation>
        <location evidence="1">Nucleus</location>
    </subcellularLocation>
</comment>
<evidence type="ECO:0000259" key="4">
    <source>
        <dbReference type="PROSITE" id="PS50048"/>
    </source>
</evidence>